<gene>
    <name evidence="2" type="ORF">MJAP1_000259</name>
</gene>
<dbReference type="GeneID" id="85223908"/>
<dbReference type="InterPro" id="IPR043129">
    <property type="entry name" value="ATPase_NBD"/>
</dbReference>
<dbReference type="SMART" id="SM00268">
    <property type="entry name" value="ACTIN"/>
    <property type="match status" value="1"/>
</dbReference>
<name>A0AAF0EUX2_9BASI</name>
<dbReference type="Gene3D" id="3.90.640.10">
    <property type="entry name" value="Actin, Chain A, domain 4"/>
    <property type="match status" value="1"/>
</dbReference>
<dbReference type="PANTHER" id="PTHR11937">
    <property type="entry name" value="ACTIN"/>
    <property type="match status" value="1"/>
</dbReference>
<dbReference type="AlphaFoldDB" id="A0AAF0EUX2"/>
<accession>A0AAF0EUX2</accession>
<dbReference type="InterPro" id="IPR004000">
    <property type="entry name" value="Actin"/>
</dbReference>
<proteinExistence type="inferred from homology"/>
<dbReference type="SUPFAM" id="SSF53067">
    <property type="entry name" value="Actin-like ATPase domain"/>
    <property type="match status" value="2"/>
</dbReference>
<organism evidence="2 3">
    <name type="scientific">Malassezia japonica</name>
    <dbReference type="NCBI Taxonomy" id="223818"/>
    <lineage>
        <taxon>Eukaryota</taxon>
        <taxon>Fungi</taxon>
        <taxon>Dikarya</taxon>
        <taxon>Basidiomycota</taxon>
        <taxon>Ustilaginomycotina</taxon>
        <taxon>Malasseziomycetes</taxon>
        <taxon>Malasseziales</taxon>
        <taxon>Malasseziaceae</taxon>
        <taxon>Malassezia</taxon>
    </lineage>
</organism>
<evidence type="ECO:0000256" key="1">
    <source>
        <dbReference type="RuleBase" id="RU000487"/>
    </source>
</evidence>
<dbReference type="RefSeq" id="XP_060120212.1">
    <property type="nucleotide sequence ID" value="XM_060264229.1"/>
</dbReference>
<protein>
    <recommendedName>
        <fullName evidence="4">Actin-related protein 10</fullName>
    </recommendedName>
</protein>
<dbReference type="Proteomes" id="UP001217754">
    <property type="component" value="Chromosome 1"/>
</dbReference>
<evidence type="ECO:0008006" key="4">
    <source>
        <dbReference type="Google" id="ProtNLM"/>
    </source>
</evidence>
<dbReference type="Pfam" id="PF00022">
    <property type="entry name" value="Actin"/>
    <property type="match status" value="2"/>
</dbReference>
<dbReference type="EMBL" id="CP119958">
    <property type="protein sequence ID" value="WFD37315.1"/>
    <property type="molecule type" value="Genomic_DNA"/>
</dbReference>
<evidence type="ECO:0000313" key="2">
    <source>
        <dbReference type="EMBL" id="WFD37315.1"/>
    </source>
</evidence>
<keyword evidence="3" id="KW-1185">Reference proteome</keyword>
<evidence type="ECO:0000313" key="3">
    <source>
        <dbReference type="Proteomes" id="UP001217754"/>
    </source>
</evidence>
<dbReference type="Gene3D" id="3.30.420.40">
    <property type="match status" value="2"/>
</dbReference>
<comment type="similarity">
    <text evidence="1">Belongs to the actin family.</text>
</comment>
<sequence length="371" mass="39947">MSGEAAPRALFDVAQAASRVLGRRVDALYEPNWMLAENARALQEKRRDLVRCLVRILRSVYQEELLCDARTYPVLLVHSPLWIEALQDALCGVLLGNMGAPSVSFVDTHTLALLATGRNSGLVVDVGYWETCVMPIYAGRPMHSCLASTPRAGRRLHIAVEALVGTYGAADGAPLDEQLGEVVHRLTTEALVVGERPPASCDCSLPLDVEAMKEAYGAGRAEDVAVRTTKGQVRLPGWIRTAACEALWENGDEDELGIVACVRQCITRLPLDVRRDILDAVVLAGGTAQLPHFAHRLEDELNTPLPSAGQVGQGALPPLRVRVLNAGPPDAPRMLPIPPNLLAWTGGSLAASLGTSGVQHVSRAQWRTDVH</sequence>
<reference evidence="2" key="1">
    <citation type="submission" date="2023-03" db="EMBL/GenBank/DDBJ databases">
        <title>Mating type loci evolution in Malassezia.</title>
        <authorList>
            <person name="Coelho M.A."/>
        </authorList>
    </citation>
    <scope>NUCLEOTIDE SEQUENCE</scope>
    <source>
        <strain evidence="2">CBS 9431</strain>
    </source>
</reference>